<organism evidence="13 14">
    <name type="scientific">Proteiniclasticum ruminis</name>
    <dbReference type="NCBI Taxonomy" id="398199"/>
    <lineage>
        <taxon>Bacteria</taxon>
        <taxon>Bacillati</taxon>
        <taxon>Bacillota</taxon>
        <taxon>Clostridia</taxon>
        <taxon>Eubacteriales</taxon>
        <taxon>Clostridiaceae</taxon>
        <taxon>Proteiniclasticum</taxon>
    </lineage>
</organism>
<keyword evidence="6" id="KW-0805">Transcription regulation</keyword>
<dbReference type="GO" id="GO:0003700">
    <property type="term" value="F:DNA-binding transcription factor activity"/>
    <property type="evidence" value="ECO:0007669"/>
    <property type="project" value="InterPro"/>
</dbReference>
<accession>A0A1G8I7U1</accession>
<dbReference type="InterPro" id="IPR018060">
    <property type="entry name" value="HTH_AraC"/>
</dbReference>
<evidence type="ECO:0000256" key="9">
    <source>
        <dbReference type="ARBA" id="ARBA00024867"/>
    </source>
</evidence>
<evidence type="ECO:0000256" key="1">
    <source>
        <dbReference type="ARBA" id="ARBA00004496"/>
    </source>
</evidence>
<evidence type="ECO:0000256" key="3">
    <source>
        <dbReference type="ARBA" id="ARBA00022490"/>
    </source>
</evidence>
<evidence type="ECO:0000256" key="5">
    <source>
        <dbReference type="ARBA" id="ARBA00023012"/>
    </source>
</evidence>
<evidence type="ECO:0000256" key="8">
    <source>
        <dbReference type="ARBA" id="ARBA00023163"/>
    </source>
</evidence>
<dbReference type="RefSeq" id="WP_031574342.1">
    <property type="nucleotide sequence ID" value="NZ_FNDZ01000001.1"/>
</dbReference>
<comment type="function">
    <text evidence="9">May play the central regulatory role in sporulation. It may be an element of the effector pathway responsible for the activation of sporulation genes in response to nutritional stress. Spo0A may act in concert with spo0H (a sigma factor) to control the expression of some genes that are critical to the sporulation process.</text>
</comment>
<dbReference type="GO" id="GO:0005737">
    <property type="term" value="C:cytoplasm"/>
    <property type="evidence" value="ECO:0007669"/>
    <property type="project" value="UniProtKB-SubCell"/>
</dbReference>
<dbReference type="PANTHER" id="PTHR42713:SF3">
    <property type="entry name" value="TRANSCRIPTIONAL REGULATORY PROTEIN HPTR"/>
    <property type="match status" value="1"/>
</dbReference>
<comment type="subcellular location">
    <subcellularLocation>
        <location evidence="1">Cytoplasm</location>
    </subcellularLocation>
</comment>
<evidence type="ECO:0000313" key="14">
    <source>
        <dbReference type="Proteomes" id="UP000183255"/>
    </source>
</evidence>
<reference evidence="13 14" key="1">
    <citation type="submission" date="2016-10" db="EMBL/GenBank/DDBJ databases">
        <authorList>
            <person name="de Groot N.N."/>
        </authorList>
    </citation>
    <scope>NUCLEOTIDE SEQUENCE [LARGE SCALE GENOMIC DNA]</scope>
    <source>
        <strain evidence="13 14">CGMCC 1.5058</strain>
    </source>
</reference>
<dbReference type="SUPFAM" id="SSF46689">
    <property type="entry name" value="Homeodomain-like"/>
    <property type="match status" value="2"/>
</dbReference>
<dbReference type="Pfam" id="PF00072">
    <property type="entry name" value="Response_reg"/>
    <property type="match status" value="1"/>
</dbReference>
<dbReference type="Proteomes" id="UP000183255">
    <property type="component" value="Unassembled WGS sequence"/>
</dbReference>
<dbReference type="PANTHER" id="PTHR42713">
    <property type="entry name" value="HISTIDINE KINASE-RELATED"/>
    <property type="match status" value="1"/>
</dbReference>
<dbReference type="InterPro" id="IPR011006">
    <property type="entry name" value="CheY-like_superfamily"/>
</dbReference>
<proteinExistence type="predicted"/>
<dbReference type="CDD" id="cd17536">
    <property type="entry name" value="REC_YesN-like"/>
    <property type="match status" value="1"/>
</dbReference>
<dbReference type="Pfam" id="PF12833">
    <property type="entry name" value="HTH_18"/>
    <property type="match status" value="1"/>
</dbReference>
<dbReference type="SUPFAM" id="SSF52172">
    <property type="entry name" value="CheY-like"/>
    <property type="match status" value="1"/>
</dbReference>
<dbReference type="InterPro" id="IPR001789">
    <property type="entry name" value="Sig_transdc_resp-reg_receiver"/>
</dbReference>
<evidence type="ECO:0000259" key="11">
    <source>
        <dbReference type="PROSITE" id="PS01124"/>
    </source>
</evidence>
<dbReference type="InterPro" id="IPR018062">
    <property type="entry name" value="HTH_AraC-typ_CS"/>
</dbReference>
<evidence type="ECO:0000256" key="4">
    <source>
        <dbReference type="ARBA" id="ARBA00022553"/>
    </source>
</evidence>
<dbReference type="Gene3D" id="3.40.50.2300">
    <property type="match status" value="1"/>
</dbReference>
<keyword evidence="5" id="KW-0902">Two-component regulatory system</keyword>
<evidence type="ECO:0000256" key="6">
    <source>
        <dbReference type="ARBA" id="ARBA00023015"/>
    </source>
</evidence>
<dbReference type="PROSITE" id="PS01124">
    <property type="entry name" value="HTH_ARAC_FAMILY_2"/>
    <property type="match status" value="1"/>
</dbReference>
<protein>
    <recommendedName>
        <fullName evidence="2">Stage 0 sporulation protein A homolog</fullName>
    </recommendedName>
</protein>
<keyword evidence="3" id="KW-0963">Cytoplasm</keyword>
<sequence length="246" mass="28189">MYKLLICDDEAIIRNGLKAIIEKTCTDYDIIGLASNGFEAHEMILFEEPDLVLMDINMPGMTGLEIMENVQTQGIHSKFIIISGYDEFQYAQKAVKLRALDYILKPIDRKKLLQSLETALHDLIQENHAKKENTLSADENLEKKALQLLYRNYGNSDFSLQSLANLLHISTSSLSRMLKKETGLSFSEYLTKIRIESSMCLLKNSKDLSVLEISEKAGYKNQHYFCKVFRQYTGKTPSEYRHSTIN</sequence>
<dbReference type="SMART" id="SM00448">
    <property type="entry name" value="REC"/>
    <property type="match status" value="1"/>
</dbReference>
<evidence type="ECO:0000313" key="13">
    <source>
        <dbReference type="EMBL" id="SDI14993.1"/>
    </source>
</evidence>
<dbReference type="PROSITE" id="PS50110">
    <property type="entry name" value="RESPONSE_REGULATORY"/>
    <property type="match status" value="1"/>
</dbReference>
<dbReference type="Gene3D" id="1.10.10.60">
    <property type="entry name" value="Homeodomain-like"/>
    <property type="match status" value="2"/>
</dbReference>
<feature type="domain" description="Response regulatory" evidence="12">
    <location>
        <begin position="3"/>
        <end position="120"/>
    </location>
</feature>
<dbReference type="InterPro" id="IPR051552">
    <property type="entry name" value="HptR"/>
</dbReference>
<keyword evidence="8" id="KW-0804">Transcription</keyword>
<gene>
    <name evidence="13" type="ORF">SAMN05421804_101799</name>
</gene>
<feature type="modified residue" description="4-aspartylphosphate" evidence="10">
    <location>
        <position position="55"/>
    </location>
</feature>
<dbReference type="InterPro" id="IPR009057">
    <property type="entry name" value="Homeodomain-like_sf"/>
</dbReference>
<name>A0A1G8I7U1_9CLOT</name>
<dbReference type="EMBL" id="FNDZ01000001">
    <property type="protein sequence ID" value="SDI14993.1"/>
    <property type="molecule type" value="Genomic_DNA"/>
</dbReference>
<dbReference type="SMART" id="SM00342">
    <property type="entry name" value="HTH_ARAC"/>
    <property type="match status" value="1"/>
</dbReference>
<dbReference type="GO" id="GO:0043565">
    <property type="term" value="F:sequence-specific DNA binding"/>
    <property type="evidence" value="ECO:0007669"/>
    <property type="project" value="InterPro"/>
</dbReference>
<evidence type="ECO:0000256" key="10">
    <source>
        <dbReference type="PROSITE-ProRule" id="PRU00169"/>
    </source>
</evidence>
<dbReference type="InterPro" id="IPR020449">
    <property type="entry name" value="Tscrpt_reg_AraC-type_HTH"/>
</dbReference>
<feature type="domain" description="HTH araC/xylS-type" evidence="11">
    <location>
        <begin position="143"/>
        <end position="243"/>
    </location>
</feature>
<keyword evidence="4 10" id="KW-0597">Phosphoprotein</keyword>
<dbReference type="GO" id="GO:0000160">
    <property type="term" value="P:phosphorelay signal transduction system"/>
    <property type="evidence" value="ECO:0007669"/>
    <property type="project" value="UniProtKB-KW"/>
</dbReference>
<keyword evidence="7" id="KW-0238">DNA-binding</keyword>
<evidence type="ECO:0000256" key="2">
    <source>
        <dbReference type="ARBA" id="ARBA00018672"/>
    </source>
</evidence>
<dbReference type="PROSITE" id="PS00041">
    <property type="entry name" value="HTH_ARAC_FAMILY_1"/>
    <property type="match status" value="1"/>
</dbReference>
<dbReference type="AlphaFoldDB" id="A0A1G8I7U1"/>
<evidence type="ECO:0000256" key="7">
    <source>
        <dbReference type="ARBA" id="ARBA00023125"/>
    </source>
</evidence>
<dbReference type="PRINTS" id="PR00032">
    <property type="entry name" value="HTHARAC"/>
</dbReference>
<evidence type="ECO:0000259" key="12">
    <source>
        <dbReference type="PROSITE" id="PS50110"/>
    </source>
</evidence>